<dbReference type="PANTHER" id="PTHR11904">
    <property type="entry name" value="METHYLTHIOADENOSINE/PURINE NUCLEOSIDE PHOSPHORYLASE"/>
    <property type="match status" value="1"/>
</dbReference>
<dbReference type="InterPro" id="IPR011268">
    <property type="entry name" value="Purine_phosphorylase"/>
</dbReference>
<dbReference type="Pfam" id="PF01048">
    <property type="entry name" value="PNP_UDP_1"/>
    <property type="match status" value="1"/>
</dbReference>
<comment type="pathway">
    <text evidence="1 5">Purine metabolism; purine nucleoside salvage.</text>
</comment>
<dbReference type="UniPathway" id="UPA00606"/>
<feature type="binding site" evidence="6">
    <location>
        <position position="237"/>
    </location>
    <ligand>
        <name>a purine D-ribonucleoside</name>
        <dbReference type="ChEBI" id="CHEBI:142355"/>
    </ligand>
</feature>
<accession>Q11M20</accession>
<dbReference type="PIRSF" id="PIRSF000477">
    <property type="entry name" value="PurNPase"/>
    <property type="match status" value="1"/>
</dbReference>
<organism evidence="8">
    <name type="scientific">Chelativorans sp. (strain BNC1)</name>
    <dbReference type="NCBI Taxonomy" id="266779"/>
    <lineage>
        <taxon>Bacteria</taxon>
        <taxon>Pseudomonadati</taxon>
        <taxon>Pseudomonadota</taxon>
        <taxon>Alphaproteobacteria</taxon>
        <taxon>Hyphomicrobiales</taxon>
        <taxon>Phyllobacteriaceae</taxon>
        <taxon>Chelativorans</taxon>
    </lineage>
</organism>
<dbReference type="InterPro" id="IPR035994">
    <property type="entry name" value="Nucleoside_phosphorylase_sf"/>
</dbReference>
<evidence type="ECO:0000313" key="8">
    <source>
        <dbReference type="EMBL" id="ABG61555.1"/>
    </source>
</evidence>
<feature type="binding site" evidence="6">
    <location>
        <position position="115"/>
    </location>
    <ligand>
        <name>phosphate</name>
        <dbReference type="ChEBI" id="CHEBI:43474"/>
    </ligand>
</feature>
<dbReference type="GO" id="GO:0004731">
    <property type="term" value="F:purine-nucleoside phosphorylase activity"/>
    <property type="evidence" value="ECO:0007669"/>
    <property type="project" value="UniProtKB-EC"/>
</dbReference>
<evidence type="ECO:0000259" key="7">
    <source>
        <dbReference type="Pfam" id="PF01048"/>
    </source>
</evidence>
<proteinExistence type="inferred from homology"/>
<dbReference type="GO" id="GO:0005737">
    <property type="term" value="C:cytoplasm"/>
    <property type="evidence" value="ECO:0007669"/>
    <property type="project" value="TreeGrafter"/>
</dbReference>
<feature type="binding site" evidence="6">
    <location>
        <position position="63"/>
    </location>
    <ligand>
        <name>phosphate</name>
        <dbReference type="ChEBI" id="CHEBI:43474"/>
    </ligand>
</feature>
<feature type="domain" description="Nucleoside phosphorylase" evidence="7">
    <location>
        <begin position="26"/>
        <end position="271"/>
    </location>
</feature>
<protein>
    <recommendedName>
        <fullName evidence="5">Purine nucleoside phosphorylase</fullName>
        <ecNumber evidence="5">2.4.2.1</ecNumber>
    </recommendedName>
    <alternativeName>
        <fullName evidence="5">Inosine-guanosine phosphorylase</fullName>
    </alternativeName>
</protein>
<dbReference type="HOGENOM" id="CLU_054456_1_0_5"/>
<dbReference type="SUPFAM" id="SSF53167">
    <property type="entry name" value="Purine and uridine phosphorylases"/>
    <property type="match status" value="1"/>
</dbReference>
<evidence type="ECO:0000256" key="6">
    <source>
        <dbReference type="PIRSR" id="PIRSR000477-2"/>
    </source>
</evidence>
<evidence type="ECO:0000256" key="1">
    <source>
        <dbReference type="ARBA" id="ARBA00005058"/>
    </source>
</evidence>
<dbReference type="NCBIfam" id="TIGR01697">
    <property type="entry name" value="PNPH-PUNA-XAPA"/>
    <property type="match status" value="1"/>
</dbReference>
<dbReference type="GO" id="GO:0009116">
    <property type="term" value="P:nucleoside metabolic process"/>
    <property type="evidence" value="ECO:0007669"/>
    <property type="project" value="InterPro"/>
</dbReference>
<dbReference type="eggNOG" id="COG0005">
    <property type="taxonomic scope" value="Bacteria"/>
</dbReference>
<dbReference type="NCBIfam" id="NF006054">
    <property type="entry name" value="PRK08202.1"/>
    <property type="match status" value="1"/>
</dbReference>
<comment type="similarity">
    <text evidence="2 5">Belongs to the PNP/MTAP phosphorylase family.</text>
</comment>
<keyword evidence="4 5" id="KW-0808">Transferase</keyword>
<evidence type="ECO:0000256" key="4">
    <source>
        <dbReference type="ARBA" id="ARBA00022679"/>
    </source>
</evidence>
<evidence type="ECO:0000256" key="3">
    <source>
        <dbReference type="ARBA" id="ARBA00022676"/>
    </source>
</evidence>
<sequence length="279" mass="29498">MPESLLERLNRADGSIAARAGPPVEVGIILGSGLGDLAQSVDDAEVIPYTEIEAFPVPTAPGHKGQLVIGTLHGRRVAVMQGRLHLYEGRSPQDIALGPYLLKRLGSASLIVTNAASGLHPAYRPGDVMLIEDHLNFTGLNPLVGSNSPEIGLRFPDMSRAYDPALLDLAEEAAERALQPVHKGIYGGILGPSLETLAERRFLRASGCDAVGMSTVTEVIAAVHGGLRVIGISAITNTAAIGDRRTDTIEEALTSAANCAEKIDAILRQLLPLLPHHTR</sequence>
<evidence type="ECO:0000256" key="5">
    <source>
        <dbReference type="PIRNR" id="PIRNR000477"/>
    </source>
</evidence>
<dbReference type="AlphaFoldDB" id="Q11M20"/>
<dbReference type="EC" id="2.4.2.1" evidence="5"/>
<feature type="binding site" evidence="6">
    <location>
        <position position="195"/>
    </location>
    <ligand>
        <name>a purine D-ribonucleoside</name>
        <dbReference type="ChEBI" id="CHEBI:142355"/>
    </ligand>
</feature>
<dbReference type="CDD" id="cd09009">
    <property type="entry name" value="PNP-EcPNPII_like"/>
    <property type="match status" value="1"/>
</dbReference>
<dbReference type="PANTHER" id="PTHR11904:SF9">
    <property type="entry name" value="PURINE NUCLEOSIDE PHOSPHORYLASE-RELATED"/>
    <property type="match status" value="1"/>
</dbReference>
<dbReference type="Gene3D" id="3.40.50.1580">
    <property type="entry name" value="Nucleoside phosphorylase domain"/>
    <property type="match status" value="1"/>
</dbReference>
<reference evidence="8" key="1">
    <citation type="submission" date="2006-06" db="EMBL/GenBank/DDBJ databases">
        <title>Complete sequence of chromosome of Chelativorans sp. BNC1.</title>
        <authorList>
            <consortium name="US DOE Joint Genome Institute"/>
            <person name="Copeland A."/>
            <person name="Lucas S."/>
            <person name="Lapidus A."/>
            <person name="Barry K."/>
            <person name="Detter J.C."/>
            <person name="Glavina del Rio T."/>
            <person name="Hammon N."/>
            <person name="Israni S."/>
            <person name="Dalin E."/>
            <person name="Tice H."/>
            <person name="Pitluck S."/>
            <person name="Chertkov O."/>
            <person name="Brettin T."/>
            <person name="Bruce D."/>
            <person name="Han C."/>
            <person name="Tapia R."/>
            <person name="Gilna P."/>
            <person name="Schmutz J."/>
            <person name="Larimer F."/>
            <person name="Land M."/>
            <person name="Hauser L."/>
            <person name="Kyrpides N."/>
            <person name="Mikhailova N."/>
            <person name="Richardson P."/>
        </authorList>
    </citation>
    <scope>NUCLEOTIDE SEQUENCE</scope>
    <source>
        <strain evidence="8">BNC1</strain>
    </source>
</reference>
<keyword evidence="3 5" id="KW-0328">Glycosyltransferase</keyword>
<feature type="binding site" evidence="6">
    <location>
        <begin position="83"/>
        <end position="85"/>
    </location>
    <ligand>
        <name>phosphate</name>
        <dbReference type="ChEBI" id="CHEBI:43474"/>
    </ligand>
</feature>
<evidence type="ECO:0000256" key="2">
    <source>
        <dbReference type="ARBA" id="ARBA00006751"/>
    </source>
</evidence>
<gene>
    <name evidence="8" type="ordered locus">Meso_0150</name>
</gene>
<feature type="binding site" evidence="6">
    <location>
        <position position="214"/>
    </location>
    <ligand>
        <name>phosphate</name>
        <dbReference type="ChEBI" id="CHEBI:43474"/>
    </ligand>
</feature>
<dbReference type="InterPro" id="IPR000845">
    <property type="entry name" value="Nucleoside_phosphorylase_d"/>
</dbReference>
<name>Q11M20_CHESB</name>
<dbReference type="KEGG" id="mes:Meso_0150"/>
<comment type="function">
    <text evidence="5">The purine nucleoside phosphorylases catalyze the phosphorolytic breakdown of the N-glycosidic bond in the beta-(deoxy)ribonucleoside molecules, with the formation of the corresponding free purine bases and pentose-1-phosphate.</text>
</comment>
<dbReference type="OrthoDB" id="1523230at2"/>
<dbReference type="EMBL" id="CP000390">
    <property type="protein sequence ID" value="ABG61555.1"/>
    <property type="molecule type" value="Genomic_DNA"/>
</dbReference>
<feature type="binding site" evidence="6">
    <location>
        <position position="32"/>
    </location>
    <ligand>
        <name>phosphate</name>
        <dbReference type="ChEBI" id="CHEBI:43474"/>
    </ligand>
</feature>
<dbReference type="STRING" id="266779.Meso_0150"/>